<dbReference type="InterPro" id="IPR019776">
    <property type="entry name" value="Flagellar_basal_body_rod_CS"/>
</dbReference>
<dbReference type="Pfam" id="PF00460">
    <property type="entry name" value="Flg_bb_rod"/>
    <property type="match status" value="1"/>
</dbReference>
<evidence type="ECO:0000256" key="1">
    <source>
        <dbReference type="ARBA" id="ARBA00004117"/>
    </source>
</evidence>
<dbReference type="KEGG" id="dtl:H8F01_05520"/>
<comment type="subunit">
    <text evidence="5 6">The basal body constitutes a major portion of the flagellar organelle and consists of four rings (L,P,S, and M) mounted on a central rod. The rod consists of about 26 subunits of FlgG in the distal portion, and FlgB, FlgC and FlgF are thought to build up the proximal portion of the rod with about 6 subunits each.</text>
</comment>
<evidence type="ECO:0000256" key="3">
    <source>
        <dbReference type="ARBA" id="ARBA00017941"/>
    </source>
</evidence>
<dbReference type="EMBL" id="CP060412">
    <property type="protein sequence ID" value="QNK02594.1"/>
    <property type="molecule type" value="Genomic_DNA"/>
</dbReference>
<gene>
    <name evidence="9" type="primary">flgC</name>
    <name evidence="9" type="ORF">H8F01_05520</name>
</gene>
<feature type="domain" description="Flagellar basal body rod protein N-terminal" evidence="7">
    <location>
        <begin position="8"/>
        <end position="36"/>
    </location>
</feature>
<keyword evidence="9" id="KW-0282">Flagellum</keyword>
<evidence type="ECO:0000313" key="10">
    <source>
        <dbReference type="Proteomes" id="UP000515873"/>
    </source>
</evidence>
<evidence type="ECO:0000313" key="9">
    <source>
        <dbReference type="EMBL" id="QNK02594.1"/>
    </source>
</evidence>
<accession>A0A7G8Q736</accession>
<name>A0A7G8Q736_9GAMM</name>
<feature type="domain" description="Flagellar basal-body/hook protein C-terminal" evidence="8">
    <location>
        <begin position="96"/>
        <end position="140"/>
    </location>
</feature>
<dbReference type="PROSITE" id="PS00588">
    <property type="entry name" value="FLAGELLA_BB_ROD"/>
    <property type="match status" value="1"/>
</dbReference>
<protein>
    <recommendedName>
        <fullName evidence="3 6">Flagellar basal-body rod protein FlgC</fullName>
    </recommendedName>
</protein>
<dbReference type="RefSeq" id="WP_187058025.1">
    <property type="nucleotide sequence ID" value="NZ_CP060412.1"/>
</dbReference>
<dbReference type="InterPro" id="IPR001444">
    <property type="entry name" value="Flag_bb_rod_N"/>
</dbReference>
<dbReference type="NCBIfam" id="TIGR01395">
    <property type="entry name" value="FlgC"/>
    <property type="match status" value="1"/>
</dbReference>
<sequence length="142" mass="14847">MSLFKIFDVAGSGMAAQSLRLNTVASNLANADSVSGTPEGAYRAKEPLFAAVQKAIGSAKSADADSAVGVQVKGVTESQADVQAHYEPGNPMADATGYVYGSNVNPIDELVNMITASRSYQNNVEAMNTTKQLMLKTLDLGK</sequence>
<evidence type="ECO:0000256" key="4">
    <source>
        <dbReference type="ARBA" id="ARBA00023143"/>
    </source>
</evidence>
<keyword evidence="10" id="KW-1185">Reference proteome</keyword>
<organism evidence="9 10">
    <name type="scientific">Dyella telluris</name>
    <dbReference type="NCBI Taxonomy" id="2763498"/>
    <lineage>
        <taxon>Bacteria</taxon>
        <taxon>Pseudomonadati</taxon>
        <taxon>Pseudomonadota</taxon>
        <taxon>Gammaproteobacteria</taxon>
        <taxon>Lysobacterales</taxon>
        <taxon>Rhodanobacteraceae</taxon>
        <taxon>Dyella</taxon>
    </lineage>
</organism>
<evidence type="ECO:0000256" key="6">
    <source>
        <dbReference type="RuleBase" id="RU362062"/>
    </source>
</evidence>
<proteinExistence type="inferred from homology"/>
<evidence type="ECO:0000259" key="8">
    <source>
        <dbReference type="Pfam" id="PF06429"/>
    </source>
</evidence>
<evidence type="ECO:0000259" key="7">
    <source>
        <dbReference type="Pfam" id="PF00460"/>
    </source>
</evidence>
<dbReference type="Proteomes" id="UP000515873">
    <property type="component" value="Chromosome"/>
</dbReference>
<evidence type="ECO:0000256" key="2">
    <source>
        <dbReference type="ARBA" id="ARBA00009677"/>
    </source>
</evidence>
<dbReference type="PANTHER" id="PTHR30435:SF2">
    <property type="entry name" value="FLAGELLAR BASAL-BODY ROD PROTEIN FLGC"/>
    <property type="match status" value="1"/>
</dbReference>
<keyword evidence="9" id="KW-0966">Cell projection</keyword>
<keyword evidence="4 6" id="KW-0975">Bacterial flagellum</keyword>
<dbReference type="Pfam" id="PF06429">
    <property type="entry name" value="Flg_bbr_C"/>
    <property type="match status" value="1"/>
</dbReference>
<dbReference type="InterPro" id="IPR010930">
    <property type="entry name" value="Flg_bb/hook_C_dom"/>
</dbReference>
<comment type="subcellular location">
    <subcellularLocation>
        <location evidence="1 6">Bacterial flagellum basal body</location>
    </subcellularLocation>
</comment>
<evidence type="ECO:0000256" key="5">
    <source>
        <dbReference type="ARBA" id="ARBA00025933"/>
    </source>
</evidence>
<reference evidence="9 10" key="1">
    <citation type="submission" date="2020-08" db="EMBL/GenBank/DDBJ databases">
        <title>Dyella sp. G9 isolated from forest soil.</title>
        <authorList>
            <person name="Fu J."/>
            <person name="Qiu L."/>
        </authorList>
    </citation>
    <scope>NUCLEOTIDE SEQUENCE [LARGE SCALE GENOMIC DNA]</scope>
    <source>
        <strain evidence="9 10">G9</strain>
    </source>
</reference>
<dbReference type="GO" id="GO:0071978">
    <property type="term" value="P:bacterial-type flagellum-dependent swarming motility"/>
    <property type="evidence" value="ECO:0007669"/>
    <property type="project" value="TreeGrafter"/>
</dbReference>
<dbReference type="GO" id="GO:0030694">
    <property type="term" value="C:bacterial-type flagellum basal body, rod"/>
    <property type="evidence" value="ECO:0007669"/>
    <property type="project" value="UniProtKB-UniRule"/>
</dbReference>
<comment type="similarity">
    <text evidence="2">Belongs to the flagella basal body rod proteins family.</text>
</comment>
<dbReference type="PANTHER" id="PTHR30435">
    <property type="entry name" value="FLAGELLAR PROTEIN"/>
    <property type="match status" value="1"/>
</dbReference>
<keyword evidence="9" id="KW-0969">Cilium</keyword>
<dbReference type="InterPro" id="IPR006299">
    <property type="entry name" value="FlgC"/>
</dbReference>
<dbReference type="AlphaFoldDB" id="A0A7G8Q736"/>